<dbReference type="eggNOG" id="COG1359">
    <property type="taxonomic scope" value="Bacteria"/>
</dbReference>
<dbReference type="STRING" id="36745.CLSAP_06700"/>
<reference evidence="2 3" key="1">
    <citation type="submission" date="2013-02" db="EMBL/GenBank/DDBJ databases">
        <title>Genome sequence of Clostridium saccharoperbutylacetonicum N1-4(HMT).</title>
        <authorList>
            <person name="Poehlein A."/>
            <person name="Daniel R."/>
        </authorList>
    </citation>
    <scope>NUCLEOTIDE SEQUENCE [LARGE SCALE GENOMIC DNA]</scope>
    <source>
        <strain evidence="3">N1-4(HMT)</strain>
    </source>
</reference>
<organism evidence="2 3">
    <name type="scientific">Clostridium saccharoperbutylacetonicum N1-4(HMT)</name>
    <dbReference type="NCBI Taxonomy" id="931276"/>
    <lineage>
        <taxon>Bacteria</taxon>
        <taxon>Bacillati</taxon>
        <taxon>Bacillota</taxon>
        <taxon>Clostridia</taxon>
        <taxon>Eubacteriales</taxon>
        <taxon>Clostridiaceae</taxon>
        <taxon>Clostridium</taxon>
    </lineage>
</organism>
<feature type="domain" description="ABM" evidence="1">
    <location>
        <begin position="2"/>
        <end position="91"/>
    </location>
</feature>
<keyword evidence="2" id="KW-0503">Monooxygenase</keyword>
<evidence type="ECO:0000259" key="1">
    <source>
        <dbReference type="PROSITE" id="PS51725"/>
    </source>
</evidence>
<dbReference type="PATRIC" id="fig|931276.5.peg.607"/>
<dbReference type="AlphaFoldDB" id="M1LNM6"/>
<sequence>MIKIVAKNFVKKENIDEVIKLSKELVDETIKEEGCISYEMYQDVNDNSILTMIETWENRDVLAKHSKSEHFQRIVPMMSTHMEKPAEMNIYTKIL</sequence>
<dbReference type="GO" id="GO:0004497">
    <property type="term" value="F:monooxygenase activity"/>
    <property type="evidence" value="ECO:0007669"/>
    <property type="project" value="UniProtKB-KW"/>
</dbReference>
<dbReference type="PANTHER" id="PTHR33336">
    <property type="entry name" value="QUINOL MONOOXYGENASE YGIN-RELATED"/>
    <property type="match status" value="1"/>
</dbReference>
<dbReference type="InterPro" id="IPR050744">
    <property type="entry name" value="AI-2_Isomerase_LsrG"/>
</dbReference>
<keyword evidence="3" id="KW-1185">Reference proteome</keyword>
<dbReference type="OrthoDB" id="287932at2"/>
<protein>
    <submittedName>
        <fullName evidence="2">Antibiotic biosynthesis monooxygenase</fullName>
    </submittedName>
</protein>
<dbReference type="HOGENOM" id="CLU_131496_11_0_9"/>
<dbReference type="InterPro" id="IPR011008">
    <property type="entry name" value="Dimeric_a/b-barrel"/>
</dbReference>
<gene>
    <name evidence="2" type="ORF">Cspa_c06500</name>
</gene>
<evidence type="ECO:0000313" key="2">
    <source>
        <dbReference type="EMBL" id="AGF54435.1"/>
    </source>
</evidence>
<name>M1LNM6_9CLOT</name>
<evidence type="ECO:0000313" key="3">
    <source>
        <dbReference type="Proteomes" id="UP000011728"/>
    </source>
</evidence>
<keyword evidence="2" id="KW-0560">Oxidoreductase</keyword>
<dbReference type="KEGG" id="csr:Cspa_c06500"/>
<dbReference type="Gene3D" id="3.30.70.100">
    <property type="match status" value="1"/>
</dbReference>
<proteinExistence type="predicted"/>
<dbReference type="Pfam" id="PF03992">
    <property type="entry name" value="ABM"/>
    <property type="match status" value="1"/>
</dbReference>
<dbReference type="SUPFAM" id="SSF54909">
    <property type="entry name" value="Dimeric alpha+beta barrel"/>
    <property type="match status" value="1"/>
</dbReference>
<dbReference type="PANTHER" id="PTHR33336:SF15">
    <property type="entry name" value="ABM DOMAIN-CONTAINING PROTEIN"/>
    <property type="match status" value="1"/>
</dbReference>
<dbReference type="EMBL" id="CP004121">
    <property type="protein sequence ID" value="AGF54435.1"/>
    <property type="molecule type" value="Genomic_DNA"/>
</dbReference>
<dbReference type="PROSITE" id="PS51725">
    <property type="entry name" value="ABM"/>
    <property type="match status" value="1"/>
</dbReference>
<accession>M1LNM6</accession>
<dbReference type="RefSeq" id="WP_015390761.1">
    <property type="nucleotide sequence ID" value="NC_020291.1"/>
</dbReference>
<dbReference type="InterPro" id="IPR007138">
    <property type="entry name" value="ABM_dom"/>
</dbReference>
<dbReference type="Proteomes" id="UP000011728">
    <property type="component" value="Chromosome"/>
</dbReference>